<dbReference type="Pfam" id="PF02078">
    <property type="entry name" value="Synapsin"/>
    <property type="match status" value="1"/>
</dbReference>
<organism evidence="7">
    <name type="scientific">Arcella intermedia</name>
    <dbReference type="NCBI Taxonomy" id="1963864"/>
    <lineage>
        <taxon>Eukaryota</taxon>
        <taxon>Amoebozoa</taxon>
        <taxon>Tubulinea</taxon>
        <taxon>Elardia</taxon>
        <taxon>Arcellinida</taxon>
        <taxon>Sphaerothecina</taxon>
        <taxon>Arcellidae</taxon>
        <taxon>Arcella</taxon>
    </lineage>
</organism>
<evidence type="ECO:0008006" key="8">
    <source>
        <dbReference type="Google" id="ProtNLM"/>
    </source>
</evidence>
<evidence type="ECO:0000256" key="3">
    <source>
        <dbReference type="ARBA" id="ARBA00023018"/>
    </source>
</evidence>
<dbReference type="PRINTS" id="PR01368">
    <property type="entry name" value="SYNAPSIN"/>
</dbReference>
<dbReference type="PANTHER" id="PTHR10841:SF17">
    <property type="entry name" value="SYNAPSIN"/>
    <property type="match status" value="1"/>
</dbReference>
<evidence type="ECO:0000256" key="1">
    <source>
        <dbReference type="ARBA" id="ARBA00008243"/>
    </source>
</evidence>
<comment type="similarity">
    <text evidence="1">Belongs to the synapsin family.</text>
</comment>
<evidence type="ECO:0000256" key="2">
    <source>
        <dbReference type="ARBA" id="ARBA00022553"/>
    </source>
</evidence>
<comment type="subcellular location">
    <subcellularLocation>
        <location evidence="4">Synapse</location>
    </subcellularLocation>
</comment>
<dbReference type="SUPFAM" id="SSF52440">
    <property type="entry name" value="PreATP-grasp domain"/>
    <property type="match status" value="1"/>
</dbReference>
<dbReference type="Gene3D" id="3.30.1490.20">
    <property type="entry name" value="ATP-grasp fold, A domain"/>
    <property type="match status" value="1"/>
</dbReference>
<keyword evidence="3" id="KW-0770">Synapse</keyword>
<evidence type="ECO:0000259" key="6">
    <source>
        <dbReference type="Pfam" id="PF02750"/>
    </source>
</evidence>
<dbReference type="InterPro" id="IPR020898">
    <property type="entry name" value="Synapsin_ATP-bd_dom"/>
</dbReference>
<evidence type="ECO:0000256" key="4">
    <source>
        <dbReference type="ARBA" id="ARBA00034103"/>
    </source>
</evidence>
<dbReference type="InterPro" id="IPR016185">
    <property type="entry name" value="PreATP-grasp_dom_sf"/>
</dbReference>
<feature type="domain" description="Synapsin pre-ATP-grasp" evidence="5">
    <location>
        <begin position="27"/>
        <end position="128"/>
    </location>
</feature>
<keyword evidence="2" id="KW-0597">Phosphoprotein</keyword>
<dbReference type="Pfam" id="PF02750">
    <property type="entry name" value="Synapsin_C"/>
    <property type="match status" value="1"/>
</dbReference>
<dbReference type="InterPro" id="IPR013815">
    <property type="entry name" value="ATP_grasp_subdomain_1"/>
</dbReference>
<dbReference type="Gene3D" id="3.30.470.20">
    <property type="entry name" value="ATP-grasp fold, B domain"/>
    <property type="match status" value="1"/>
</dbReference>
<dbReference type="AlphaFoldDB" id="A0A6B2L9H5"/>
<proteinExistence type="inferred from homology"/>
<protein>
    <recommendedName>
        <fullName evidence="8">ATP-grasp domain-containing protein</fullName>
    </recommendedName>
</protein>
<sequence>MKKFVKKEEKEQTVVTTETPPKNTPKFNILIIDSDDKDWYKIFEGCETKSGKTIQIAKCRWESIIVRSERGKAIVYIKPNEKPLRPEEGRDRQFSPDFVLVRKLVRGLTKHEDYSNALYGLLFAGLPAVNSLTGVHMCLERPVVNGALNELHKKHGKAFPFIEQTYFSHATPQSMLFTPSLPVVVKIGYAEAGYGKMKFENQGDLNDFKGVLALHHDYVTVEGYVENREYDLRIQKIGKHYRAYKRVNPNWKGNVGTSFVEEIPMNDTYLFWAEECGKLFGGLDILTVDAIHTTDGKDYILEINDTASGLWGKNEIEDMEHIRDLCLERINSLNL</sequence>
<dbReference type="GO" id="GO:0005524">
    <property type="term" value="F:ATP binding"/>
    <property type="evidence" value="ECO:0007669"/>
    <property type="project" value="InterPro"/>
</dbReference>
<accession>A0A6B2L9H5</accession>
<dbReference type="SUPFAM" id="SSF56059">
    <property type="entry name" value="Glutathione synthetase ATP-binding domain-like"/>
    <property type="match status" value="1"/>
</dbReference>
<dbReference type="InterPro" id="IPR001359">
    <property type="entry name" value="Synapsin"/>
</dbReference>
<feature type="domain" description="Synapsin ATP-binding" evidence="6">
    <location>
        <begin position="130"/>
        <end position="331"/>
    </location>
</feature>
<evidence type="ECO:0000313" key="7">
    <source>
        <dbReference type="EMBL" id="NDV33565.1"/>
    </source>
</evidence>
<name>A0A6B2L9H5_9EUKA</name>
<dbReference type="PANTHER" id="PTHR10841">
    <property type="entry name" value="SYNAPSIN"/>
    <property type="match status" value="1"/>
</dbReference>
<evidence type="ECO:0000259" key="5">
    <source>
        <dbReference type="Pfam" id="PF02078"/>
    </source>
</evidence>
<dbReference type="Gene3D" id="3.40.50.20">
    <property type="match status" value="1"/>
</dbReference>
<dbReference type="InterPro" id="IPR020897">
    <property type="entry name" value="Synapsin_pre-ATP-grasp_dom"/>
</dbReference>
<dbReference type="EMBL" id="GIBP01004596">
    <property type="protein sequence ID" value="NDV33565.1"/>
    <property type="molecule type" value="Transcribed_RNA"/>
</dbReference>
<reference evidence="7" key="1">
    <citation type="journal article" date="2020" name="J. Eukaryot. Microbiol.">
        <title>De novo Sequencing, Assembly and Annotation of the Transcriptome for the Free-Living Testate Amoeba Arcella intermedia.</title>
        <authorList>
            <person name="Ribeiro G.M."/>
            <person name="Porfirio-Sousa A.L."/>
            <person name="Maurer-Alcala X.X."/>
            <person name="Katz L.A."/>
            <person name="Lahr D.J.G."/>
        </authorList>
    </citation>
    <scope>NUCLEOTIDE SEQUENCE</scope>
</reference>